<organism evidence="1 2">
    <name type="scientific">Mycena maculata</name>
    <dbReference type="NCBI Taxonomy" id="230809"/>
    <lineage>
        <taxon>Eukaryota</taxon>
        <taxon>Fungi</taxon>
        <taxon>Dikarya</taxon>
        <taxon>Basidiomycota</taxon>
        <taxon>Agaricomycotina</taxon>
        <taxon>Agaricomycetes</taxon>
        <taxon>Agaricomycetidae</taxon>
        <taxon>Agaricales</taxon>
        <taxon>Marasmiineae</taxon>
        <taxon>Mycenaceae</taxon>
        <taxon>Mycena</taxon>
    </lineage>
</organism>
<sequence>RIQALSVDIERQKQVLKKLETDEILALRQLNAVLDPLARLPLEISSEIFFQCLPPIPEPGATRVPLLLLNVCNSWSCIAISTPALWASIRVQFPRPG</sequence>
<feature type="non-terminal residue" evidence="1">
    <location>
        <position position="1"/>
    </location>
</feature>
<evidence type="ECO:0000313" key="2">
    <source>
        <dbReference type="Proteomes" id="UP001215280"/>
    </source>
</evidence>
<reference evidence="1" key="1">
    <citation type="submission" date="2023-03" db="EMBL/GenBank/DDBJ databases">
        <title>Massive genome expansion in bonnet fungi (Mycena s.s.) driven by repeated elements and novel gene families across ecological guilds.</title>
        <authorList>
            <consortium name="Lawrence Berkeley National Laboratory"/>
            <person name="Harder C.B."/>
            <person name="Miyauchi S."/>
            <person name="Viragh M."/>
            <person name="Kuo A."/>
            <person name="Thoen E."/>
            <person name="Andreopoulos B."/>
            <person name="Lu D."/>
            <person name="Skrede I."/>
            <person name="Drula E."/>
            <person name="Henrissat B."/>
            <person name="Morin E."/>
            <person name="Kohler A."/>
            <person name="Barry K."/>
            <person name="LaButti K."/>
            <person name="Morin E."/>
            <person name="Salamov A."/>
            <person name="Lipzen A."/>
            <person name="Mereny Z."/>
            <person name="Hegedus B."/>
            <person name="Baldrian P."/>
            <person name="Stursova M."/>
            <person name="Weitz H."/>
            <person name="Taylor A."/>
            <person name="Grigoriev I.V."/>
            <person name="Nagy L.G."/>
            <person name="Martin F."/>
            <person name="Kauserud H."/>
        </authorList>
    </citation>
    <scope>NUCLEOTIDE SEQUENCE</scope>
    <source>
        <strain evidence="1">CBHHK188m</strain>
    </source>
</reference>
<accession>A0AAD7J5W0</accession>
<evidence type="ECO:0000313" key="1">
    <source>
        <dbReference type="EMBL" id="KAJ7757794.1"/>
    </source>
</evidence>
<dbReference type="EMBL" id="JARJLG010000057">
    <property type="protein sequence ID" value="KAJ7757794.1"/>
    <property type="molecule type" value="Genomic_DNA"/>
</dbReference>
<evidence type="ECO:0008006" key="3">
    <source>
        <dbReference type="Google" id="ProtNLM"/>
    </source>
</evidence>
<gene>
    <name evidence="1" type="ORF">DFH07DRAFT_706267</name>
</gene>
<comment type="caution">
    <text evidence="1">The sequence shown here is derived from an EMBL/GenBank/DDBJ whole genome shotgun (WGS) entry which is preliminary data.</text>
</comment>
<dbReference type="AlphaFoldDB" id="A0AAD7J5W0"/>
<feature type="non-terminal residue" evidence="1">
    <location>
        <position position="97"/>
    </location>
</feature>
<name>A0AAD7J5W0_9AGAR</name>
<protein>
    <recommendedName>
        <fullName evidence="3">F-box domain-containing protein</fullName>
    </recommendedName>
</protein>
<keyword evidence="2" id="KW-1185">Reference proteome</keyword>
<proteinExistence type="predicted"/>
<dbReference type="Proteomes" id="UP001215280">
    <property type="component" value="Unassembled WGS sequence"/>
</dbReference>